<dbReference type="AlphaFoldDB" id="A0A0L8HYV8"/>
<evidence type="ECO:0000313" key="1">
    <source>
        <dbReference type="EMBL" id="KOF94359.1"/>
    </source>
</evidence>
<proteinExistence type="predicted"/>
<gene>
    <name evidence="1" type="ORF">OCBIM_22001926mg</name>
</gene>
<dbReference type="SUPFAM" id="SSF56219">
    <property type="entry name" value="DNase I-like"/>
    <property type="match status" value="1"/>
</dbReference>
<sequence>MASAAVGGVGVVLSARANLLVMKIIPFSPQVLRVTFNGNPRLTVISAYSPTEGNNDASVGDFLEEVCRTVNTIPAHNILLVLGDLSAHLSKEHQLCKLKSVHS</sequence>
<dbReference type="EMBL" id="KQ416974">
    <property type="protein sequence ID" value="KOF94359.1"/>
    <property type="molecule type" value="Genomic_DNA"/>
</dbReference>
<dbReference type="Gene3D" id="3.60.10.10">
    <property type="entry name" value="Endonuclease/exonuclease/phosphatase"/>
    <property type="match status" value="1"/>
</dbReference>
<reference evidence="1" key="1">
    <citation type="submission" date="2015-07" db="EMBL/GenBank/DDBJ databases">
        <title>MeaNS - Measles Nucleotide Surveillance Program.</title>
        <authorList>
            <person name="Tran T."/>
            <person name="Druce J."/>
        </authorList>
    </citation>
    <scope>NUCLEOTIDE SEQUENCE</scope>
    <source>
        <strain evidence="1">UCB-OBI-ISO-001</strain>
        <tissue evidence="1">Gonad</tissue>
    </source>
</reference>
<name>A0A0L8HYV8_OCTBM</name>
<organism evidence="1">
    <name type="scientific">Octopus bimaculoides</name>
    <name type="common">California two-spotted octopus</name>
    <dbReference type="NCBI Taxonomy" id="37653"/>
    <lineage>
        <taxon>Eukaryota</taxon>
        <taxon>Metazoa</taxon>
        <taxon>Spiralia</taxon>
        <taxon>Lophotrochozoa</taxon>
        <taxon>Mollusca</taxon>
        <taxon>Cephalopoda</taxon>
        <taxon>Coleoidea</taxon>
        <taxon>Octopodiformes</taxon>
        <taxon>Octopoda</taxon>
        <taxon>Incirrata</taxon>
        <taxon>Octopodidae</taxon>
        <taxon>Octopus</taxon>
    </lineage>
</organism>
<dbReference type="InterPro" id="IPR036691">
    <property type="entry name" value="Endo/exonu/phosph_ase_sf"/>
</dbReference>
<dbReference type="OrthoDB" id="6150489at2759"/>
<accession>A0A0L8HYV8</accession>
<protein>
    <submittedName>
        <fullName evidence="1">Uncharacterized protein</fullName>
    </submittedName>
</protein>